<gene>
    <name evidence="3" type="ORF">GCM10012289_53400</name>
</gene>
<evidence type="ECO:0008006" key="5">
    <source>
        <dbReference type="Google" id="ProtNLM"/>
    </source>
</evidence>
<feature type="transmembrane region" description="Helical" evidence="2">
    <location>
        <begin position="59"/>
        <end position="76"/>
    </location>
</feature>
<comment type="caution">
    <text evidence="3">The sequence shown here is derived from an EMBL/GenBank/DDBJ whole genome shotgun (WGS) entry which is preliminary data.</text>
</comment>
<keyword evidence="2" id="KW-1133">Transmembrane helix</keyword>
<organism evidence="3 4">
    <name type="scientific">Nonomuraea cavernae</name>
    <dbReference type="NCBI Taxonomy" id="2045107"/>
    <lineage>
        <taxon>Bacteria</taxon>
        <taxon>Bacillati</taxon>
        <taxon>Actinomycetota</taxon>
        <taxon>Actinomycetes</taxon>
        <taxon>Streptosporangiales</taxon>
        <taxon>Streptosporangiaceae</taxon>
        <taxon>Nonomuraea</taxon>
    </lineage>
</organism>
<name>A0A917Z932_9ACTN</name>
<evidence type="ECO:0000313" key="4">
    <source>
        <dbReference type="Proteomes" id="UP000646523"/>
    </source>
</evidence>
<accession>A0A917Z932</accession>
<sequence length="107" mass="12141">MKGMKWWHSKKDVHQVTDARPSLTADIHRREISYLIKMGIRTLCLILAVVVPVPWPYRLLFIAGAVFLPYIAVIGANERGADVPPPTFQTPEANQSEIPRHRREIGS</sequence>
<evidence type="ECO:0000313" key="3">
    <source>
        <dbReference type="EMBL" id="GGO76316.1"/>
    </source>
</evidence>
<keyword evidence="2" id="KW-0472">Membrane</keyword>
<keyword evidence="4" id="KW-1185">Reference proteome</keyword>
<dbReference type="Pfam" id="PF11298">
    <property type="entry name" value="DUF3099"/>
    <property type="match status" value="1"/>
</dbReference>
<reference evidence="3" key="2">
    <citation type="submission" date="2020-09" db="EMBL/GenBank/DDBJ databases">
        <authorList>
            <person name="Sun Q."/>
            <person name="Zhou Y."/>
        </authorList>
    </citation>
    <scope>NUCLEOTIDE SEQUENCE</scope>
    <source>
        <strain evidence="3">CGMCC 4.7368</strain>
    </source>
</reference>
<protein>
    <recommendedName>
        <fullName evidence="5">DUF3099 domain-containing protein</fullName>
    </recommendedName>
</protein>
<dbReference type="EMBL" id="BMNH01000019">
    <property type="protein sequence ID" value="GGO76316.1"/>
    <property type="molecule type" value="Genomic_DNA"/>
</dbReference>
<proteinExistence type="predicted"/>
<reference evidence="3" key="1">
    <citation type="journal article" date="2014" name="Int. J. Syst. Evol. Microbiol.">
        <title>Complete genome sequence of Corynebacterium casei LMG S-19264T (=DSM 44701T), isolated from a smear-ripened cheese.</title>
        <authorList>
            <consortium name="US DOE Joint Genome Institute (JGI-PGF)"/>
            <person name="Walter F."/>
            <person name="Albersmeier A."/>
            <person name="Kalinowski J."/>
            <person name="Ruckert C."/>
        </authorList>
    </citation>
    <scope>NUCLEOTIDE SEQUENCE</scope>
    <source>
        <strain evidence="3">CGMCC 4.7368</strain>
    </source>
</reference>
<keyword evidence="2" id="KW-0812">Transmembrane</keyword>
<evidence type="ECO:0000256" key="1">
    <source>
        <dbReference type="SAM" id="MobiDB-lite"/>
    </source>
</evidence>
<dbReference type="AlphaFoldDB" id="A0A917Z932"/>
<dbReference type="Proteomes" id="UP000646523">
    <property type="component" value="Unassembled WGS sequence"/>
</dbReference>
<evidence type="ECO:0000256" key="2">
    <source>
        <dbReference type="SAM" id="Phobius"/>
    </source>
</evidence>
<dbReference type="InterPro" id="IPR021449">
    <property type="entry name" value="DUF3099"/>
</dbReference>
<feature type="transmembrane region" description="Helical" evidence="2">
    <location>
        <begin position="34"/>
        <end position="53"/>
    </location>
</feature>
<feature type="region of interest" description="Disordered" evidence="1">
    <location>
        <begin position="83"/>
        <end position="107"/>
    </location>
</feature>